<feature type="domain" description="HTH tetR-type" evidence="5">
    <location>
        <begin position="10"/>
        <end position="70"/>
    </location>
</feature>
<dbReference type="PRINTS" id="PR00455">
    <property type="entry name" value="HTHTETR"/>
</dbReference>
<accession>A0A369T7U9</accession>
<keyword evidence="2 4" id="KW-0238">DNA-binding</keyword>
<evidence type="ECO:0000256" key="4">
    <source>
        <dbReference type="PROSITE-ProRule" id="PRU00335"/>
    </source>
</evidence>
<organism evidence="6 7">
    <name type="scientific">Ferruginivarius sediminum</name>
    <dbReference type="NCBI Taxonomy" id="2661937"/>
    <lineage>
        <taxon>Bacteria</taxon>
        <taxon>Pseudomonadati</taxon>
        <taxon>Pseudomonadota</taxon>
        <taxon>Alphaproteobacteria</taxon>
        <taxon>Rhodospirillales</taxon>
        <taxon>Rhodospirillaceae</taxon>
        <taxon>Ferruginivarius</taxon>
    </lineage>
</organism>
<keyword evidence="1" id="KW-0805">Transcription regulation</keyword>
<dbReference type="RefSeq" id="WP_114582653.1">
    <property type="nucleotide sequence ID" value="NZ_QPMH01000012.1"/>
</dbReference>
<comment type="caution">
    <text evidence="6">The sequence shown here is derived from an EMBL/GenBank/DDBJ whole genome shotgun (WGS) entry which is preliminary data.</text>
</comment>
<evidence type="ECO:0000313" key="6">
    <source>
        <dbReference type="EMBL" id="RDD61401.1"/>
    </source>
</evidence>
<evidence type="ECO:0000259" key="5">
    <source>
        <dbReference type="PROSITE" id="PS50977"/>
    </source>
</evidence>
<dbReference type="PANTHER" id="PTHR30055">
    <property type="entry name" value="HTH-TYPE TRANSCRIPTIONAL REGULATOR RUTR"/>
    <property type="match status" value="1"/>
</dbReference>
<protein>
    <submittedName>
        <fullName evidence="6">TetR/AcrR family transcriptional regulator</fullName>
    </submittedName>
</protein>
<dbReference type="Gene3D" id="1.10.10.60">
    <property type="entry name" value="Homeodomain-like"/>
    <property type="match status" value="1"/>
</dbReference>
<evidence type="ECO:0000256" key="1">
    <source>
        <dbReference type="ARBA" id="ARBA00023015"/>
    </source>
</evidence>
<feature type="DNA-binding region" description="H-T-H motif" evidence="4">
    <location>
        <begin position="33"/>
        <end position="52"/>
    </location>
</feature>
<dbReference type="Proteomes" id="UP000253941">
    <property type="component" value="Unassembled WGS sequence"/>
</dbReference>
<dbReference type="EMBL" id="QPMH01000012">
    <property type="protein sequence ID" value="RDD61401.1"/>
    <property type="molecule type" value="Genomic_DNA"/>
</dbReference>
<reference evidence="6 7" key="1">
    <citation type="submission" date="2018-07" db="EMBL/GenBank/DDBJ databases">
        <title>Venubactetium sediminum gen. nov., sp. nov., isolated from a marine solar saltern.</title>
        <authorList>
            <person name="Wang S."/>
        </authorList>
    </citation>
    <scope>NUCLEOTIDE SEQUENCE [LARGE SCALE GENOMIC DNA]</scope>
    <source>
        <strain evidence="6 7">WD2A32</strain>
    </source>
</reference>
<proteinExistence type="predicted"/>
<evidence type="ECO:0000256" key="3">
    <source>
        <dbReference type="ARBA" id="ARBA00023163"/>
    </source>
</evidence>
<dbReference type="InterPro" id="IPR001647">
    <property type="entry name" value="HTH_TetR"/>
</dbReference>
<dbReference type="Pfam" id="PF00440">
    <property type="entry name" value="TetR_N"/>
    <property type="match status" value="1"/>
</dbReference>
<dbReference type="GO" id="GO:0000976">
    <property type="term" value="F:transcription cis-regulatory region binding"/>
    <property type="evidence" value="ECO:0007669"/>
    <property type="project" value="TreeGrafter"/>
</dbReference>
<dbReference type="GO" id="GO:0003700">
    <property type="term" value="F:DNA-binding transcription factor activity"/>
    <property type="evidence" value="ECO:0007669"/>
    <property type="project" value="TreeGrafter"/>
</dbReference>
<evidence type="ECO:0000313" key="7">
    <source>
        <dbReference type="Proteomes" id="UP000253941"/>
    </source>
</evidence>
<sequence length="205" mass="21996">MSDRNRNDLQWREDAILSAALQLAEERGWRGTTVAEIAGHAGIAKGAVYKHFASKEDVYARLAVDMLQGLLAHLHLLDSTDPAPERLMSAIEIVFDEVEKAGQARNILFDTQTREVRAALSDGMQHALAAAEAKIEGILRDILLAGMAAGNFAARPANEAAFSVRAAILGSVQQAWREGDGPTDEARQAITDLIVGGLIAGRVTT</sequence>
<dbReference type="SUPFAM" id="SSF48498">
    <property type="entry name" value="Tetracyclin repressor-like, C-terminal domain"/>
    <property type="match status" value="1"/>
</dbReference>
<dbReference type="Gene3D" id="1.10.357.10">
    <property type="entry name" value="Tetracycline Repressor, domain 2"/>
    <property type="match status" value="1"/>
</dbReference>
<dbReference type="AlphaFoldDB" id="A0A369T7U9"/>
<evidence type="ECO:0000256" key="2">
    <source>
        <dbReference type="ARBA" id="ARBA00023125"/>
    </source>
</evidence>
<dbReference type="PROSITE" id="PS50977">
    <property type="entry name" value="HTH_TETR_2"/>
    <property type="match status" value="1"/>
</dbReference>
<dbReference type="SUPFAM" id="SSF46689">
    <property type="entry name" value="Homeodomain-like"/>
    <property type="match status" value="1"/>
</dbReference>
<dbReference type="InterPro" id="IPR050109">
    <property type="entry name" value="HTH-type_TetR-like_transc_reg"/>
</dbReference>
<keyword evidence="7" id="KW-1185">Reference proteome</keyword>
<gene>
    <name evidence="6" type="ORF">DRB17_13045</name>
</gene>
<dbReference type="InterPro" id="IPR009057">
    <property type="entry name" value="Homeodomain-like_sf"/>
</dbReference>
<dbReference type="PANTHER" id="PTHR30055:SF234">
    <property type="entry name" value="HTH-TYPE TRANSCRIPTIONAL REGULATOR BETI"/>
    <property type="match status" value="1"/>
</dbReference>
<name>A0A369T7U9_9PROT</name>
<dbReference type="InterPro" id="IPR036271">
    <property type="entry name" value="Tet_transcr_reg_TetR-rel_C_sf"/>
</dbReference>
<keyword evidence="3" id="KW-0804">Transcription</keyword>